<dbReference type="NCBIfam" id="TIGR00229">
    <property type="entry name" value="sensory_box"/>
    <property type="match status" value="1"/>
</dbReference>
<dbReference type="PROSITE" id="PS50112">
    <property type="entry name" value="PAS"/>
    <property type="match status" value="1"/>
</dbReference>
<dbReference type="InterPro" id="IPR052155">
    <property type="entry name" value="Biofilm_reg_signaling"/>
</dbReference>
<dbReference type="SUPFAM" id="SSF55073">
    <property type="entry name" value="Nucleotide cyclase"/>
    <property type="match status" value="1"/>
</dbReference>
<dbReference type="PROSITE" id="PS50883">
    <property type="entry name" value="EAL"/>
    <property type="match status" value="1"/>
</dbReference>
<organism evidence="4 5">
    <name type="scientific">Lichenicola cladoniae</name>
    <dbReference type="NCBI Taxonomy" id="1484109"/>
    <lineage>
        <taxon>Bacteria</taxon>
        <taxon>Pseudomonadati</taxon>
        <taxon>Pseudomonadota</taxon>
        <taxon>Alphaproteobacteria</taxon>
        <taxon>Acetobacterales</taxon>
        <taxon>Acetobacteraceae</taxon>
        <taxon>Lichenicola</taxon>
    </lineage>
</organism>
<dbReference type="InterPro" id="IPR003018">
    <property type="entry name" value="GAF"/>
</dbReference>
<dbReference type="InterPro" id="IPR000014">
    <property type="entry name" value="PAS"/>
</dbReference>
<dbReference type="SMART" id="SM00052">
    <property type="entry name" value="EAL"/>
    <property type="match status" value="1"/>
</dbReference>
<dbReference type="InterPro" id="IPR035919">
    <property type="entry name" value="EAL_sf"/>
</dbReference>
<dbReference type="InterPro" id="IPR043128">
    <property type="entry name" value="Rev_trsase/Diguanyl_cyclase"/>
</dbReference>
<accession>A0A6M8HX15</accession>
<dbReference type="NCBIfam" id="TIGR00254">
    <property type="entry name" value="GGDEF"/>
    <property type="match status" value="1"/>
</dbReference>
<feature type="domain" description="GGDEF" evidence="3">
    <location>
        <begin position="334"/>
        <end position="467"/>
    </location>
</feature>
<dbReference type="Pfam" id="PF13188">
    <property type="entry name" value="PAS_8"/>
    <property type="match status" value="1"/>
</dbReference>
<keyword evidence="4" id="KW-0614">Plasmid</keyword>
<feature type="domain" description="PAS" evidence="1">
    <location>
        <begin position="181"/>
        <end position="250"/>
    </location>
</feature>
<dbReference type="Gene3D" id="3.30.450.40">
    <property type="match status" value="1"/>
</dbReference>
<feature type="domain" description="EAL" evidence="2">
    <location>
        <begin position="476"/>
        <end position="726"/>
    </location>
</feature>
<dbReference type="CDD" id="cd00130">
    <property type="entry name" value="PAS"/>
    <property type="match status" value="1"/>
</dbReference>
<dbReference type="Gene3D" id="3.20.20.450">
    <property type="entry name" value="EAL domain"/>
    <property type="match status" value="1"/>
</dbReference>
<dbReference type="PANTHER" id="PTHR44757">
    <property type="entry name" value="DIGUANYLATE CYCLASE DGCP"/>
    <property type="match status" value="1"/>
</dbReference>
<evidence type="ECO:0000259" key="2">
    <source>
        <dbReference type="PROSITE" id="PS50883"/>
    </source>
</evidence>
<dbReference type="SMART" id="SM00065">
    <property type="entry name" value="GAF"/>
    <property type="match status" value="1"/>
</dbReference>
<dbReference type="InterPro" id="IPR000160">
    <property type="entry name" value="GGDEF_dom"/>
</dbReference>
<dbReference type="KEGG" id="lck:HN018_21935"/>
<dbReference type="Pfam" id="PF00563">
    <property type="entry name" value="EAL"/>
    <property type="match status" value="1"/>
</dbReference>
<dbReference type="InterPro" id="IPR001633">
    <property type="entry name" value="EAL_dom"/>
</dbReference>
<evidence type="ECO:0000313" key="4">
    <source>
        <dbReference type="EMBL" id="QKE92890.1"/>
    </source>
</evidence>
<dbReference type="InterPro" id="IPR035965">
    <property type="entry name" value="PAS-like_dom_sf"/>
</dbReference>
<dbReference type="SUPFAM" id="SSF55781">
    <property type="entry name" value="GAF domain-like"/>
    <property type="match status" value="1"/>
</dbReference>
<dbReference type="PROSITE" id="PS50887">
    <property type="entry name" value="GGDEF"/>
    <property type="match status" value="1"/>
</dbReference>
<dbReference type="SUPFAM" id="SSF55785">
    <property type="entry name" value="PYP-like sensor domain (PAS domain)"/>
    <property type="match status" value="1"/>
</dbReference>
<name>A0A6M8HX15_9PROT</name>
<dbReference type="InterPro" id="IPR029787">
    <property type="entry name" value="Nucleotide_cyclase"/>
</dbReference>
<dbReference type="Pfam" id="PF13492">
    <property type="entry name" value="GAF_3"/>
    <property type="match status" value="1"/>
</dbReference>
<dbReference type="SMART" id="SM00267">
    <property type="entry name" value="GGDEF"/>
    <property type="match status" value="1"/>
</dbReference>
<keyword evidence="5" id="KW-1185">Reference proteome</keyword>
<dbReference type="Gene3D" id="3.30.70.270">
    <property type="match status" value="1"/>
</dbReference>
<dbReference type="CDD" id="cd01948">
    <property type="entry name" value="EAL"/>
    <property type="match status" value="1"/>
</dbReference>
<dbReference type="RefSeq" id="WP_171836544.1">
    <property type="nucleotide sequence ID" value="NZ_CP053709.1"/>
</dbReference>
<dbReference type="SMART" id="SM00091">
    <property type="entry name" value="PAS"/>
    <property type="match status" value="1"/>
</dbReference>
<evidence type="ECO:0000259" key="1">
    <source>
        <dbReference type="PROSITE" id="PS50112"/>
    </source>
</evidence>
<gene>
    <name evidence="4" type="ORF">HN018_21935</name>
</gene>
<dbReference type="Pfam" id="PF00990">
    <property type="entry name" value="GGDEF"/>
    <property type="match status" value="1"/>
</dbReference>
<dbReference type="InterPro" id="IPR029016">
    <property type="entry name" value="GAF-like_dom_sf"/>
</dbReference>
<dbReference type="CDD" id="cd01949">
    <property type="entry name" value="GGDEF"/>
    <property type="match status" value="1"/>
</dbReference>
<geneLocation type="plasmid" evidence="4 5">
    <name>unnamed1</name>
</geneLocation>
<proteinExistence type="predicted"/>
<reference evidence="4 5" key="1">
    <citation type="journal article" date="2014" name="World J. Microbiol. Biotechnol.">
        <title>Biodiversity and physiological characteristics of Antarctic and Arctic lichens-associated bacteria.</title>
        <authorList>
            <person name="Lee Y.M."/>
            <person name="Kim E.H."/>
            <person name="Lee H.K."/>
            <person name="Hong S.G."/>
        </authorList>
    </citation>
    <scope>NUCLEOTIDE SEQUENCE [LARGE SCALE GENOMIC DNA]</scope>
    <source>
        <strain evidence="4 5">PAMC 26569</strain>
        <plasmid evidence="4">unnamed1</plasmid>
    </source>
</reference>
<dbReference type="AlphaFoldDB" id="A0A6M8HX15"/>
<sequence>MVNQDAEAIFIRQQDAFAKFGEMALRSDDLSEILHEACRLVGDALGTDLSKVMELQEDRKTLIMRAGVGWGPGVIGEATVKVETGSSEGYALQTGDPVISPNISSETRFKYAKFIQDAGVKAIANVIVPGRLSDRPYGILQIDSRRPRDFTNADVTFLRGYANLLGAAVDRVRVSFEEHVNAERLSIALESTTDSVILVDSNWNITYLNQHALDLLGIEKHKANSNFWSIFLDKPEGQASKSFHTALTEQKVLVFEDYFPRRRLWLEIRAYPTSGGLSIFFRDISFRRATEKELQIAQDHAVYLSRHDGLTGLPNRAALHDRLETLLTAARPEAGLAVLYLDLDGFKGINDRLGHQVGDDLLKEVAVRLTGCIRGGDIAARIGGDEFAILEKNLDSPDGASVLAKRLVQALGLPYALDGQQFTLSASVGITTAFDNSVDVIKLLKRADLAMYSAKLSGGGTYSFFGNQMTEKENDRQILKQDLRKAIDQQQFELYYQPILDLITEKVVCLEALLRWHHPKRGLISPGDFISIAEESGIILIIGEWVLLAACLEAVKWNDTISLAVNLSPVQFRDSNLVQNVKETLIRTGLAPNRLEFEITESALLLDSDANLFVLHALKEIGVRISMDDFGTGYSSLTYLRSFPFDKIKVDRSFVSDLPDGNGADAIVHAVAVLGRSFNLTTTAEGVETREQLECLRSEGYDQVQGYLFSKPVQSNQLHTMDAVVRF</sequence>
<dbReference type="PANTHER" id="PTHR44757:SF2">
    <property type="entry name" value="BIOFILM ARCHITECTURE MAINTENANCE PROTEIN MBAA"/>
    <property type="match status" value="1"/>
</dbReference>
<dbReference type="EMBL" id="CP053709">
    <property type="protein sequence ID" value="QKE92890.1"/>
    <property type="molecule type" value="Genomic_DNA"/>
</dbReference>
<evidence type="ECO:0000313" key="5">
    <source>
        <dbReference type="Proteomes" id="UP000500767"/>
    </source>
</evidence>
<dbReference type="Gene3D" id="3.30.450.20">
    <property type="entry name" value="PAS domain"/>
    <property type="match status" value="1"/>
</dbReference>
<protein>
    <submittedName>
        <fullName evidence="4">EAL domain-containing protein</fullName>
    </submittedName>
</protein>
<dbReference type="SUPFAM" id="SSF141868">
    <property type="entry name" value="EAL domain-like"/>
    <property type="match status" value="1"/>
</dbReference>
<dbReference type="Proteomes" id="UP000500767">
    <property type="component" value="Plasmid unnamed1"/>
</dbReference>
<evidence type="ECO:0000259" key="3">
    <source>
        <dbReference type="PROSITE" id="PS50887"/>
    </source>
</evidence>